<comment type="cofactor">
    <cofactor evidence="1">
        <name>Zn(2+)</name>
        <dbReference type="ChEBI" id="CHEBI:29105"/>
    </cofactor>
</comment>
<dbReference type="PANTHER" id="PTHR35864">
    <property type="entry name" value="ZINC METALLOPROTEASE MJ0611-RELATED"/>
    <property type="match status" value="1"/>
</dbReference>
<evidence type="ECO:0000256" key="13">
    <source>
        <dbReference type="SAM" id="Phobius"/>
    </source>
</evidence>
<dbReference type="CDD" id="cd06158">
    <property type="entry name" value="S2P-M50_like_1"/>
    <property type="match status" value="1"/>
</dbReference>
<feature type="transmembrane region" description="Helical" evidence="13">
    <location>
        <begin position="12"/>
        <end position="33"/>
    </location>
</feature>
<dbReference type="InterPro" id="IPR052348">
    <property type="entry name" value="Metallopeptidase_M50B"/>
</dbReference>
<keyword evidence="5 14" id="KW-0645">Protease</keyword>
<evidence type="ECO:0000256" key="6">
    <source>
        <dbReference type="ARBA" id="ARBA00022692"/>
    </source>
</evidence>
<evidence type="ECO:0000256" key="1">
    <source>
        <dbReference type="ARBA" id="ARBA00001947"/>
    </source>
</evidence>
<keyword evidence="15" id="KW-1185">Reference proteome</keyword>
<dbReference type="STRING" id="415747.SAMN03097708_00113"/>
<dbReference type="GO" id="GO:0006508">
    <property type="term" value="P:proteolysis"/>
    <property type="evidence" value="ECO:0007669"/>
    <property type="project" value="UniProtKB-KW"/>
</dbReference>
<dbReference type="GO" id="GO:0008237">
    <property type="term" value="F:metallopeptidase activity"/>
    <property type="evidence" value="ECO:0007669"/>
    <property type="project" value="UniProtKB-KW"/>
</dbReference>
<feature type="transmembrane region" description="Helical" evidence="13">
    <location>
        <begin position="127"/>
        <end position="150"/>
    </location>
</feature>
<keyword evidence="10 13" id="KW-1133">Transmembrane helix</keyword>
<comment type="similarity">
    <text evidence="3">Belongs to the peptidase M50B family.</text>
</comment>
<keyword evidence="11" id="KW-0482">Metalloprotease</keyword>
<gene>
    <name evidence="14" type="ORF">SAMN03097708_00113</name>
</gene>
<evidence type="ECO:0000256" key="3">
    <source>
        <dbReference type="ARBA" id="ARBA00007931"/>
    </source>
</evidence>
<dbReference type="InterPro" id="IPR044537">
    <property type="entry name" value="Rip2-like"/>
</dbReference>
<dbReference type="GO" id="GO:0046872">
    <property type="term" value="F:metal ion binding"/>
    <property type="evidence" value="ECO:0007669"/>
    <property type="project" value="UniProtKB-KW"/>
</dbReference>
<keyword evidence="8" id="KW-0378">Hydrolase</keyword>
<keyword evidence="12 13" id="KW-0472">Membrane</keyword>
<feature type="transmembrane region" description="Helical" evidence="13">
    <location>
        <begin position="179"/>
        <end position="198"/>
    </location>
</feature>
<feature type="transmembrane region" description="Helical" evidence="13">
    <location>
        <begin position="53"/>
        <end position="74"/>
    </location>
</feature>
<evidence type="ECO:0000256" key="4">
    <source>
        <dbReference type="ARBA" id="ARBA00022475"/>
    </source>
</evidence>
<evidence type="ECO:0000256" key="12">
    <source>
        <dbReference type="ARBA" id="ARBA00023136"/>
    </source>
</evidence>
<keyword evidence="7" id="KW-0479">Metal-binding</keyword>
<feature type="transmembrane region" description="Helical" evidence="13">
    <location>
        <begin position="95"/>
        <end position="115"/>
    </location>
</feature>
<evidence type="ECO:0000256" key="5">
    <source>
        <dbReference type="ARBA" id="ARBA00022670"/>
    </source>
</evidence>
<feature type="transmembrane region" description="Helical" evidence="13">
    <location>
        <begin position="204"/>
        <end position="226"/>
    </location>
</feature>
<evidence type="ECO:0000313" key="14">
    <source>
        <dbReference type="EMBL" id="SCZ49294.1"/>
    </source>
</evidence>
<organism evidence="14 15">
    <name type="scientific">Thiohalomonas denitrificans</name>
    <dbReference type="NCBI Taxonomy" id="415747"/>
    <lineage>
        <taxon>Bacteria</taxon>
        <taxon>Pseudomonadati</taxon>
        <taxon>Pseudomonadota</taxon>
        <taxon>Gammaproteobacteria</taxon>
        <taxon>Thiohalomonadales</taxon>
        <taxon>Thiohalomonadaceae</taxon>
        <taxon>Thiohalomonas</taxon>
    </lineage>
</organism>
<evidence type="ECO:0000256" key="9">
    <source>
        <dbReference type="ARBA" id="ARBA00022833"/>
    </source>
</evidence>
<reference evidence="14 15" key="1">
    <citation type="submission" date="2016-10" db="EMBL/GenBank/DDBJ databases">
        <authorList>
            <person name="de Groot N.N."/>
        </authorList>
    </citation>
    <scope>NUCLEOTIDE SEQUENCE [LARGE SCALE GENOMIC DNA]</scope>
    <source>
        <strain evidence="14 15">HLD2</strain>
    </source>
</reference>
<proteinExistence type="inferred from homology"/>
<evidence type="ECO:0000256" key="11">
    <source>
        <dbReference type="ARBA" id="ARBA00023049"/>
    </source>
</evidence>
<dbReference type="EMBL" id="FMWD01000001">
    <property type="protein sequence ID" value="SCZ49294.1"/>
    <property type="molecule type" value="Genomic_DNA"/>
</dbReference>
<evidence type="ECO:0000256" key="2">
    <source>
        <dbReference type="ARBA" id="ARBA00004651"/>
    </source>
</evidence>
<sequence>MDELNVMQRIAVWALPVIFAITVHETAHGWVALRFGDPTARMLGRLTLNPIKHIDPIGTILVPGILLMLGGIIFGWAKPVPITYENLRNPKRDMALVALGGPLSNLIMAAFWVAIAQLGAWLGGNPGFFLIYMAVAGIFINIILMVLNLLPLPPLDGGRVAVGLLPGPASWQLSRIEPYGFPILVLLLVTGILGQILWPMVTWFLSLLGGMTGLAPEAFLAVLYSLV</sequence>
<dbReference type="RefSeq" id="WP_092991540.1">
    <property type="nucleotide sequence ID" value="NZ_FMWD01000001.1"/>
</dbReference>
<comment type="subcellular location">
    <subcellularLocation>
        <location evidence="2">Cell membrane</location>
        <topology evidence="2">Multi-pass membrane protein</topology>
    </subcellularLocation>
</comment>
<evidence type="ECO:0000256" key="10">
    <source>
        <dbReference type="ARBA" id="ARBA00022989"/>
    </source>
</evidence>
<dbReference type="AlphaFoldDB" id="A0A1G5PIG5"/>
<dbReference type="OrthoDB" id="9800627at2"/>
<keyword evidence="4" id="KW-1003">Cell membrane</keyword>
<keyword evidence="6 13" id="KW-0812">Transmembrane</keyword>
<protein>
    <submittedName>
        <fullName evidence="14">Zn-dependent protease (Includes SpoIVFB)</fullName>
    </submittedName>
</protein>
<dbReference type="PANTHER" id="PTHR35864:SF1">
    <property type="entry name" value="ZINC METALLOPROTEASE YWHC-RELATED"/>
    <property type="match status" value="1"/>
</dbReference>
<dbReference type="GO" id="GO:0005886">
    <property type="term" value="C:plasma membrane"/>
    <property type="evidence" value="ECO:0007669"/>
    <property type="project" value="UniProtKB-SubCell"/>
</dbReference>
<keyword evidence="9" id="KW-0862">Zinc</keyword>
<evidence type="ECO:0000256" key="8">
    <source>
        <dbReference type="ARBA" id="ARBA00022801"/>
    </source>
</evidence>
<dbReference type="Proteomes" id="UP000199648">
    <property type="component" value="Unassembled WGS sequence"/>
</dbReference>
<accession>A0A1G5PIG5</accession>
<evidence type="ECO:0000256" key="7">
    <source>
        <dbReference type="ARBA" id="ARBA00022723"/>
    </source>
</evidence>
<name>A0A1G5PIG5_9GAMM</name>
<evidence type="ECO:0000313" key="15">
    <source>
        <dbReference type="Proteomes" id="UP000199648"/>
    </source>
</evidence>